<gene>
    <name evidence="9" type="primary">Mo02971</name>
    <name evidence="9" type="ORF">E5Q_02971</name>
</gene>
<keyword evidence="4 8" id="KW-0805">Transcription regulation</keyword>
<dbReference type="Gene3D" id="1.10.10.1340">
    <property type="entry name" value="Mediator of RNA polymerase II, submodule Med31 (Soh1)"/>
    <property type="match status" value="1"/>
</dbReference>
<keyword evidence="6 8" id="KW-0804">Transcription</keyword>
<dbReference type="Proteomes" id="UP000009131">
    <property type="component" value="Unassembled WGS sequence"/>
</dbReference>
<dbReference type="RefSeq" id="XP_014566902.1">
    <property type="nucleotide sequence ID" value="XM_014711416.1"/>
</dbReference>
<dbReference type="FunCoup" id="G7E0E5">
    <property type="interactions" value="156"/>
</dbReference>
<dbReference type="GO" id="GO:0003712">
    <property type="term" value="F:transcription coregulator activity"/>
    <property type="evidence" value="ECO:0007669"/>
    <property type="project" value="InterPro"/>
</dbReference>
<dbReference type="InterPro" id="IPR038089">
    <property type="entry name" value="Med31_sf"/>
</dbReference>
<evidence type="ECO:0000256" key="4">
    <source>
        <dbReference type="ARBA" id="ARBA00023015"/>
    </source>
</evidence>
<evidence type="ECO:0000256" key="3">
    <source>
        <dbReference type="ARBA" id="ARBA00019660"/>
    </source>
</evidence>
<reference evidence="9 10" key="1">
    <citation type="journal article" date="2011" name="J. Gen. Appl. Microbiol.">
        <title>Draft genome sequencing of the enigmatic basidiomycete Mixia osmundae.</title>
        <authorList>
            <person name="Nishida H."/>
            <person name="Nagatsuka Y."/>
            <person name="Sugiyama J."/>
        </authorList>
    </citation>
    <scope>NUCLEOTIDE SEQUENCE [LARGE SCALE GENOMIC DNA]</scope>
    <source>
        <strain evidence="10">CBS 9802 / IAM 14324 / JCM 22182 / KY 12970</strain>
    </source>
</reference>
<protein>
    <recommendedName>
        <fullName evidence="3 8">Mediator of RNA polymerase II transcription subunit 31</fullName>
    </recommendedName>
</protein>
<reference evidence="9 10" key="2">
    <citation type="journal article" date="2012" name="Open Biol.">
        <title>Characteristics of nucleosomes and linker DNA regions on the genome of the basidiomycete Mixia osmundae revealed by mono- and dinucleosome mapping.</title>
        <authorList>
            <person name="Nishida H."/>
            <person name="Kondo S."/>
            <person name="Matsumoto T."/>
            <person name="Suzuki Y."/>
            <person name="Yoshikawa H."/>
            <person name="Taylor T.D."/>
            <person name="Sugiyama J."/>
        </authorList>
    </citation>
    <scope>NUCLEOTIDE SEQUENCE [LARGE SCALE GENOMIC DNA]</scope>
    <source>
        <strain evidence="10">CBS 9802 / IAM 14324 / JCM 22182 / KY 12970</strain>
    </source>
</reference>
<name>G7E0E5_MIXOS</name>
<keyword evidence="5 8" id="KW-0010">Activator</keyword>
<comment type="subcellular location">
    <subcellularLocation>
        <location evidence="1 8">Nucleus</location>
    </subcellularLocation>
</comment>
<dbReference type="GO" id="GO:0016592">
    <property type="term" value="C:mediator complex"/>
    <property type="evidence" value="ECO:0007669"/>
    <property type="project" value="InterPro"/>
</dbReference>
<evidence type="ECO:0000256" key="7">
    <source>
        <dbReference type="ARBA" id="ARBA00023242"/>
    </source>
</evidence>
<dbReference type="InParanoid" id="G7E0E5"/>
<dbReference type="STRING" id="764103.G7E0E5"/>
<comment type="function">
    <text evidence="8">Component of the Mediator complex, a coactivator involved in the regulated transcription of nearly all RNA polymerase II-dependent genes. Mediator functions as a bridge to convey information from gene-specific regulatory proteins to the basal RNA polymerase II transcription machinery. Mediator is recruited to promoters by direct interactions with regulatory proteins and serves as a scaffold for the assembly of a functional preinitiation complex with RNA polymerase II and the general transcription factors.</text>
</comment>
<accession>G7E0E5</accession>
<evidence type="ECO:0000313" key="10">
    <source>
        <dbReference type="Proteomes" id="UP000009131"/>
    </source>
</evidence>
<evidence type="ECO:0000256" key="5">
    <source>
        <dbReference type="ARBA" id="ARBA00023159"/>
    </source>
</evidence>
<dbReference type="Pfam" id="PF05669">
    <property type="entry name" value="Med31"/>
    <property type="match status" value="1"/>
</dbReference>
<comment type="similarity">
    <text evidence="2 8">Belongs to the Mediator complex subunit 31 family.</text>
</comment>
<dbReference type="InterPro" id="IPR008831">
    <property type="entry name" value="Mediator_Med31"/>
</dbReference>
<dbReference type="EMBL" id="BABT02000078">
    <property type="protein sequence ID" value="GAA96305.1"/>
    <property type="molecule type" value="Genomic_DNA"/>
</dbReference>
<evidence type="ECO:0000256" key="8">
    <source>
        <dbReference type="RuleBase" id="RU364129"/>
    </source>
</evidence>
<dbReference type="PANTHER" id="PTHR13186">
    <property type="entry name" value="MEDIATOR OF RNA POLYMERASE II TRANSCRIPTION SUBUNIT 31"/>
    <property type="match status" value="1"/>
</dbReference>
<dbReference type="OMA" id="HWATWRD"/>
<dbReference type="GO" id="GO:0006355">
    <property type="term" value="P:regulation of DNA-templated transcription"/>
    <property type="evidence" value="ECO:0007669"/>
    <property type="project" value="InterPro"/>
</dbReference>
<evidence type="ECO:0000256" key="1">
    <source>
        <dbReference type="ARBA" id="ARBA00004123"/>
    </source>
</evidence>
<keyword evidence="7 8" id="KW-0539">Nucleus</keyword>
<evidence type="ECO:0000256" key="6">
    <source>
        <dbReference type="ARBA" id="ARBA00023163"/>
    </source>
</evidence>
<dbReference type="eggNOG" id="KOG4086">
    <property type="taxonomic scope" value="Eukaryota"/>
</dbReference>
<evidence type="ECO:0000313" key="9">
    <source>
        <dbReference type="EMBL" id="GAA96305.1"/>
    </source>
</evidence>
<dbReference type="HOGENOM" id="CLU_071681_5_2_1"/>
<evidence type="ECO:0000256" key="2">
    <source>
        <dbReference type="ARBA" id="ARBA00006378"/>
    </source>
</evidence>
<keyword evidence="10" id="KW-1185">Reference proteome</keyword>
<dbReference type="OrthoDB" id="10257739at2759"/>
<organism evidence="9 10">
    <name type="scientific">Mixia osmundae (strain CBS 9802 / IAM 14324 / JCM 22182 / KY 12970)</name>
    <dbReference type="NCBI Taxonomy" id="764103"/>
    <lineage>
        <taxon>Eukaryota</taxon>
        <taxon>Fungi</taxon>
        <taxon>Dikarya</taxon>
        <taxon>Basidiomycota</taxon>
        <taxon>Pucciniomycotina</taxon>
        <taxon>Mixiomycetes</taxon>
        <taxon>Mixiales</taxon>
        <taxon>Mixiaceae</taxon>
        <taxon>Mixia</taxon>
    </lineage>
</organism>
<sequence length="109" mass="12695">MDEGKADESSSKARLELELEFVQALANPLYLQHIASQAYFADPAFVNYLAYLKEHYCRPERARFVQYPQALQLLELLQKKEFRERIATETISRDVAMQQLAHWTSSSEL</sequence>
<comment type="caution">
    <text evidence="9">The sequence shown here is derived from an EMBL/GenBank/DDBJ whole genome shotgun (WGS) entry which is preliminary data.</text>
</comment>
<proteinExistence type="inferred from homology"/>
<dbReference type="AlphaFoldDB" id="G7E0E5"/>
<comment type="subunit">
    <text evidence="8">Component of the Mediator complex.</text>
</comment>